<dbReference type="InterPro" id="IPR009225">
    <property type="entry name" value="Phage_head_completion_GpL"/>
</dbReference>
<dbReference type="RefSeq" id="WP_344932527.1">
    <property type="nucleotide sequence ID" value="NZ_BAABDM010000001.1"/>
</dbReference>
<accession>A0ABP7WGU2</accession>
<organism evidence="1 2">
    <name type="scientific">Zhongshania borealis</name>
    <dbReference type="NCBI Taxonomy" id="889488"/>
    <lineage>
        <taxon>Bacteria</taxon>
        <taxon>Pseudomonadati</taxon>
        <taxon>Pseudomonadota</taxon>
        <taxon>Gammaproteobacteria</taxon>
        <taxon>Cellvibrionales</taxon>
        <taxon>Spongiibacteraceae</taxon>
        <taxon>Zhongshania</taxon>
    </lineage>
</organism>
<evidence type="ECO:0000313" key="2">
    <source>
        <dbReference type="Proteomes" id="UP001500392"/>
    </source>
</evidence>
<evidence type="ECO:0008006" key="3">
    <source>
        <dbReference type="Google" id="ProtNLM"/>
    </source>
</evidence>
<reference evidence="2" key="1">
    <citation type="journal article" date="2019" name="Int. J. Syst. Evol. Microbiol.">
        <title>The Global Catalogue of Microorganisms (GCM) 10K type strain sequencing project: providing services to taxonomists for standard genome sequencing and annotation.</title>
        <authorList>
            <consortium name="The Broad Institute Genomics Platform"/>
            <consortium name="The Broad Institute Genome Sequencing Center for Infectious Disease"/>
            <person name="Wu L."/>
            <person name="Ma J."/>
        </authorList>
    </citation>
    <scope>NUCLEOTIDE SEQUENCE [LARGE SCALE GENOMIC DNA]</scope>
    <source>
        <strain evidence="2">JCM 17304</strain>
    </source>
</reference>
<protein>
    <recommendedName>
        <fullName evidence="3">Head completion/stabilization protein</fullName>
    </recommendedName>
</protein>
<gene>
    <name evidence="1" type="ORF">GCM10022414_07790</name>
</gene>
<comment type="caution">
    <text evidence="1">The sequence shown here is derived from an EMBL/GenBank/DDBJ whole genome shotgun (WGS) entry which is preliminary data.</text>
</comment>
<name>A0ABP7WGU2_9GAMM</name>
<dbReference type="Proteomes" id="UP001500392">
    <property type="component" value="Unassembled WGS sequence"/>
</dbReference>
<dbReference type="Pfam" id="PF05926">
    <property type="entry name" value="Phage_GPL"/>
    <property type="match status" value="1"/>
</dbReference>
<keyword evidence="2" id="KW-1185">Reference proteome</keyword>
<proteinExistence type="predicted"/>
<dbReference type="EMBL" id="BAABDM010000001">
    <property type="protein sequence ID" value="GAA4087477.1"/>
    <property type="molecule type" value="Genomic_DNA"/>
</dbReference>
<sequence length="160" mass="17583">MGGFIPSGEATPAEEAELPNLDFYPAIVPAEFRSAMDVDTTVSTERLRLALQLSLMEVNRSLNDWAMAQIADGIATLAETTYVEYGSGETAVNHQEKLYQAAVFHLGKSRIIEHLRNFDSTGAGHNKADELSQPIDDFKREARRSVRAIMGQTGTVVELI</sequence>
<evidence type="ECO:0000313" key="1">
    <source>
        <dbReference type="EMBL" id="GAA4087477.1"/>
    </source>
</evidence>